<protein>
    <submittedName>
        <fullName evidence="2">Protein-methionine-sulfoxide reductase catalytic subunit MsrP</fullName>
    </submittedName>
</protein>
<organism evidence="2 3">
    <name type="scientific">Kumtagia ephedrae</name>
    <dbReference type="NCBI Taxonomy" id="2116701"/>
    <lineage>
        <taxon>Bacteria</taxon>
        <taxon>Pseudomonadati</taxon>
        <taxon>Pseudomonadota</taxon>
        <taxon>Alphaproteobacteria</taxon>
        <taxon>Hyphomicrobiales</taxon>
        <taxon>Phyllobacteriaceae</taxon>
        <taxon>Kumtagia</taxon>
    </lineage>
</organism>
<dbReference type="PANTHER" id="PTHR43032">
    <property type="entry name" value="PROTEIN-METHIONINE-SULFOXIDE REDUCTASE"/>
    <property type="match status" value="1"/>
</dbReference>
<dbReference type="AlphaFoldDB" id="A0A2P7SDI8"/>
<dbReference type="SUPFAM" id="SSF56524">
    <property type="entry name" value="Oxidoreductase molybdopterin-binding domain"/>
    <property type="match status" value="1"/>
</dbReference>
<dbReference type="EMBL" id="PXYK01000009">
    <property type="protein sequence ID" value="PSJ60537.1"/>
    <property type="molecule type" value="Genomic_DNA"/>
</dbReference>
<evidence type="ECO:0000259" key="1">
    <source>
        <dbReference type="Pfam" id="PF00174"/>
    </source>
</evidence>
<keyword evidence="3" id="KW-1185">Reference proteome</keyword>
<dbReference type="PANTHER" id="PTHR43032:SF3">
    <property type="entry name" value="PROTEIN-METHIONINE-SULFOXIDE REDUCTASE CATALYTIC SUBUNIT MSRP"/>
    <property type="match status" value="1"/>
</dbReference>
<gene>
    <name evidence="2" type="ORF">C7I84_11205</name>
</gene>
<dbReference type="Pfam" id="PF00174">
    <property type="entry name" value="Oxidored_molyb"/>
    <property type="match status" value="1"/>
</dbReference>
<proteinExistence type="predicted"/>
<evidence type="ECO:0000313" key="3">
    <source>
        <dbReference type="Proteomes" id="UP000241229"/>
    </source>
</evidence>
<dbReference type="InterPro" id="IPR036374">
    <property type="entry name" value="OxRdtase_Mopterin-bd_sf"/>
</dbReference>
<dbReference type="Proteomes" id="UP000241229">
    <property type="component" value="Unassembled WGS sequence"/>
</dbReference>
<sequence length="322" mass="36252">MTFSIHRRPSWAISEAQATPEAAFLNRRALLAAMGLGIVGAASALPSPVRGEEADPTADLYPARKNEAYKLDRDLTPEKINANYNNFYEYGTYKEIAEAAQALKTRPWDIEIGGLVEQPFTIGFDDLVRRIPLETRLYRHRCVEAWSMTIPWSGFPLKALVALAKPQASATYIRFETFLDPEMAPGQANFLYPWPYVEGVTMAEAGNDLAFLVTGAYDKPVAKQHGAPLRLALPWKYGFKSIKSIRKIEFVEERPVGLWEAIQPQEYGFWANVNPEVSHPRWSQAMERVLHTGEYVPTLIYNGYGDQVEGLYAGLGDEKLFM</sequence>
<name>A0A2P7SDI8_9HYPH</name>
<dbReference type="RefSeq" id="WP_106772273.1">
    <property type="nucleotide sequence ID" value="NZ_PXYK01000009.1"/>
</dbReference>
<evidence type="ECO:0000313" key="2">
    <source>
        <dbReference type="EMBL" id="PSJ60537.1"/>
    </source>
</evidence>
<dbReference type="InterPro" id="IPR000572">
    <property type="entry name" value="OxRdtase_Mopterin-bd_dom"/>
</dbReference>
<feature type="domain" description="Oxidoreductase molybdopterin-binding" evidence="1">
    <location>
        <begin position="103"/>
        <end position="259"/>
    </location>
</feature>
<comment type="caution">
    <text evidence="2">The sequence shown here is derived from an EMBL/GenBank/DDBJ whole genome shotgun (WGS) entry which is preliminary data.</text>
</comment>
<reference evidence="2 3" key="1">
    <citation type="submission" date="2018-03" db="EMBL/GenBank/DDBJ databases">
        <title>The draft genome of Mesorhizobium sp. 6GN-30.</title>
        <authorList>
            <person name="Liu L."/>
            <person name="Li L."/>
            <person name="Wang T."/>
            <person name="Zhang X."/>
            <person name="Liang L."/>
        </authorList>
    </citation>
    <scope>NUCLEOTIDE SEQUENCE [LARGE SCALE GENOMIC DNA]</scope>
    <source>
        <strain evidence="2 3">6GN30</strain>
    </source>
</reference>
<dbReference type="OrthoDB" id="9795587at2"/>
<accession>A0A2P7SDI8</accession>
<dbReference type="NCBIfam" id="NF003767">
    <property type="entry name" value="PRK05363.1"/>
    <property type="match status" value="1"/>
</dbReference>
<dbReference type="Gene3D" id="3.90.420.10">
    <property type="entry name" value="Oxidoreductase, molybdopterin-binding domain"/>
    <property type="match status" value="1"/>
</dbReference>